<evidence type="ECO:0000256" key="1">
    <source>
        <dbReference type="ARBA" id="ARBA00008354"/>
    </source>
</evidence>
<dbReference type="Pfam" id="PF03367">
    <property type="entry name" value="Zn_ribbon_ZPR1"/>
    <property type="match status" value="2"/>
</dbReference>
<comment type="caution">
    <text evidence="8">The sequence shown here is derived from an EMBL/GenBank/DDBJ whole genome shotgun (WGS) entry which is preliminary data.</text>
</comment>
<dbReference type="FunFam" id="2.60.120.1040:FF:000001">
    <property type="entry name" value="Zinc finger protein ZPR1"/>
    <property type="match status" value="1"/>
</dbReference>
<dbReference type="SMART" id="SM00709">
    <property type="entry name" value="Zpr1"/>
    <property type="match status" value="2"/>
</dbReference>
<dbReference type="NCBIfam" id="TIGR00310">
    <property type="entry name" value="ZPR1_znf"/>
    <property type="match status" value="1"/>
</dbReference>
<feature type="domain" description="Zinc finger ZPR1-type" evidence="7">
    <location>
        <begin position="32"/>
        <end position="172"/>
    </location>
</feature>
<keyword evidence="5" id="KW-0862">Zinc</keyword>
<dbReference type="OrthoDB" id="308464at2759"/>
<organism evidence="8 9">
    <name type="scientific">Carnegiea gigantea</name>
    <dbReference type="NCBI Taxonomy" id="171969"/>
    <lineage>
        <taxon>Eukaryota</taxon>
        <taxon>Viridiplantae</taxon>
        <taxon>Streptophyta</taxon>
        <taxon>Embryophyta</taxon>
        <taxon>Tracheophyta</taxon>
        <taxon>Spermatophyta</taxon>
        <taxon>Magnoliopsida</taxon>
        <taxon>eudicotyledons</taxon>
        <taxon>Gunneridae</taxon>
        <taxon>Pentapetalae</taxon>
        <taxon>Caryophyllales</taxon>
        <taxon>Cactineae</taxon>
        <taxon>Cactaceae</taxon>
        <taxon>Cactoideae</taxon>
        <taxon>Echinocereeae</taxon>
        <taxon>Carnegiea</taxon>
    </lineage>
</organism>
<dbReference type="InterPro" id="IPR042451">
    <property type="entry name" value="ZPR1_A/B_dom"/>
</dbReference>
<dbReference type="InterPro" id="IPR042452">
    <property type="entry name" value="ZPR1_Znf1/2"/>
</dbReference>
<reference evidence="8" key="1">
    <citation type="submission" date="2022-04" db="EMBL/GenBank/DDBJ databases">
        <title>Carnegiea gigantea Genome sequencing and assembly v2.</title>
        <authorList>
            <person name="Copetti D."/>
            <person name="Sanderson M.J."/>
            <person name="Burquez A."/>
            <person name="Wojciechowski M.F."/>
        </authorList>
    </citation>
    <scope>NUCLEOTIDE SEQUENCE</scope>
    <source>
        <strain evidence="8">SGP5-SGP5p</strain>
        <tissue evidence="8">Aerial part</tissue>
    </source>
</reference>
<evidence type="ECO:0000256" key="5">
    <source>
        <dbReference type="ARBA" id="ARBA00022833"/>
    </source>
</evidence>
<dbReference type="PANTHER" id="PTHR10876">
    <property type="entry name" value="ZINC FINGER PROTEIN ZPR1"/>
    <property type="match status" value="1"/>
</dbReference>
<dbReference type="AlphaFoldDB" id="A0A9Q1KI75"/>
<protein>
    <recommendedName>
        <fullName evidence="7">Zinc finger ZPR1-type domain-containing protein</fullName>
    </recommendedName>
</protein>
<feature type="domain" description="Zinc finger ZPR1-type" evidence="7">
    <location>
        <begin position="248"/>
        <end position="402"/>
    </location>
</feature>
<dbReference type="InterPro" id="IPR040141">
    <property type="entry name" value="ZPR1"/>
</dbReference>
<keyword evidence="2" id="KW-0479">Metal-binding</keyword>
<keyword evidence="4" id="KW-0863">Zinc-finger</keyword>
<name>A0A9Q1KI75_9CARY</name>
<gene>
    <name evidence="8" type="ORF">Cgig2_017294</name>
</gene>
<evidence type="ECO:0000313" key="9">
    <source>
        <dbReference type="Proteomes" id="UP001153076"/>
    </source>
</evidence>
<dbReference type="InterPro" id="IPR056180">
    <property type="entry name" value="ZPR1_jr_dom"/>
</dbReference>
<dbReference type="FunFam" id="2.20.25.420:FF:000001">
    <property type="entry name" value="Zinc finger protein ZPR1"/>
    <property type="match status" value="1"/>
</dbReference>
<sequence>METTKEQIVDVRSVVEAVADEEDDVPIYQVESLCMRCGENGTTRLVLTLIPHFRKILLSAFECPHCGERNNEVQLRMLNRQVVKSESATIKIPELDFEIPPEAQRGSLSTIEGVLTRAAEGLEALQEDRRKVDPKTAEAIDEFLVKLKVCASGDSPFTFVLDDPAGNSFIENPYAPSPDPALSLKFYERTPQQQAALGFLADSSQSGEPQEEAAGTVNHTKQEPHGAVGATAGRRAIAQANSSEIVEALCRYTSPEETDIPYFKEVIVMASTCDACGYRNSELKPGGSISEKAKCITVHVKNINDLNRDVIKSDSASVKIPELDLELASGTLGGIVTTIEGLVTKICESLERVHGFTFGDSLDESRKEKWQDFKTRLNKLLSLEEPWTLIIDDALANSFVAPVTDRIEDDSQLTYEEYERTWEQNEEFGLNDMDTSSADAAYNTN</sequence>
<dbReference type="GO" id="GO:0008270">
    <property type="term" value="F:zinc ion binding"/>
    <property type="evidence" value="ECO:0007669"/>
    <property type="project" value="UniProtKB-KW"/>
</dbReference>
<keyword evidence="3" id="KW-0677">Repeat</keyword>
<evidence type="ECO:0000256" key="2">
    <source>
        <dbReference type="ARBA" id="ARBA00022723"/>
    </source>
</evidence>
<proteinExistence type="inferred from homology"/>
<dbReference type="EMBL" id="JAKOGI010000112">
    <property type="protein sequence ID" value="KAJ8443813.1"/>
    <property type="molecule type" value="Genomic_DNA"/>
</dbReference>
<evidence type="ECO:0000313" key="8">
    <source>
        <dbReference type="EMBL" id="KAJ8443813.1"/>
    </source>
</evidence>
<dbReference type="FunFam" id="2.60.120.1040:FF:000002">
    <property type="entry name" value="zinc finger protein ZPR1"/>
    <property type="match status" value="1"/>
</dbReference>
<dbReference type="InterPro" id="IPR004457">
    <property type="entry name" value="Znf_ZPR1"/>
</dbReference>
<accession>A0A9Q1KI75</accession>
<dbReference type="PANTHER" id="PTHR10876:SF0">
    <property type="entry name" value="ZINC FINGER PROTEIN ZPR1"/>
    <property type="match status" value="1"/>
</dbReference>
<dbReference type="Proteomes" id="UP001153076">
    <property type="component" value="Unassembled WGS sequence"/>
</dbReference>
<dbReference type="GO" id="GO:0005634">
    <property type="term" value="C:nucleus"/>
    <property type="evidence" value="ECO:0007669"/>
    <property type="project" value="TreeGrafter"/>
</dbReference>
<dbReference type="Pfam" id="PF22794">
    <property type="entry name" value="jr-ZPR1"/>
    <property type="match status" value="2"/>
</dbReference>
<keyword evidence="9" id="KW-1185">Reference proteome</keyword>
<evidence type="ECO:0000256" key="3">
    <source>
        <dbReference type="ARBA" id="ARBA00022737"/>
    </source>
</evidence>
<evidence type="ECO:0000259" key="7">
    <source>
        <dbReference type="SMART" id="SM00709"/>
    </source>
</evidence>
<feature type="region of interest" description="Disordered" evidence="6">
    <location>
        <begin position="202"/>
        <end position="228"/>
    </location>
</feature>
<dbReference type="Gene3D" id="2.20.25.420">
    <property type="entry name" value="ZPR1, zinc finger domain"/>
    <property type="match status" value="2"/>
</dbReference>
<evidence type="ECO:0000256" key="4">
    <source>
        <dbReference type="ARBA" id="ARBA00022771"/>
    </source>
</evidence>
<evidence type="ECO:0000256" key="6">
    <source>
        <dbReference type="SAM" id="MobiDB-lite"/>
    </source>
</evidence>
<comment type="similarity">
    <text evidence="1">Belongs to the ZPR1 family.</text>
</comment>
<dbReference type="Gene3D" id="2.60.120.1040">
    <property type="entry name" value="ZPR1, A/B domain"/>
    <property type="match status" value="2"/>
</dbReference>